<proteinExistence type="predicted"/>
<accession>A0A0E0MNR5</accession>
<name>A0A0E0MNR5_ORYPU</name>
<dbReference type="Proteomes" id="UP000026962">
    <property type="component" value="Chromosome 12"/>
</dbReference>
<reference evidence="1" key="2">
    <citation type="submission" date="2018-05" db="EMBL/GenBank/DDBJ databases">
        <title>OpunRS2 (Oryza punctata Reference Sequence Version 2).</title>
        <authorList>
            <person name="Zhang J."/>
            <person name="Kudrna D."/>
            <person name="Lee S."/>
            <person name="Talag J."/>
            <person name="Welchert J."/>
            <person name="Wing R.A."/>
        </authorList>
    </citation>
    <scope>NUCLEOTIDE SEQUENCE [LARGE SCALE GENOMIC DNA]</scope>
</reference>
<dbReference type="Gramene" id="OPUNC12G14690.2">
    <property type="protein sequence ID" value="OPUNC12G14690.2"/>
    <property type="gene ID" value="OPUNC12G14690"/>
</dbReference>
<organism evidence="1">
    <name type="scientific">Oryza punctata</name>
    <name type="common">Red rice</name>
    <dbReference type="NCBI Taxonomy" id="4537"/>
    <lineage>
        <taxon>Eukaryota</taxon>
        <taxon>Viridiplantae</taxon>
        <taxon>Streptophyta</taxon>
        <taxon>Embryophyta</taxon>
        <taxon>Tracheophyta</taxon>
        <taxon>Spermatophyta</taxon>
        <taxon>Magnoliopsida</taxon>
        <taxon>Liliopsida</taxon>
        <taxon>Poales</taxon>
        <taxon>Poaceae</taxon>
        <taxon>BOP clade</taxon>
        <taxon>Oryzoideae</taxon>
        <taxon>Oryzeae</taxon>
        <taxon>Oryzinae</taxon>
        <taxon>Oryza</taxon>
    </lineage>
</organism>
<evidence type="ECO:0000313" key="1">
    <source>
        <dbReference type="EnsemblPlants" id="OPUNC12G14690.2"/>
    </source>
</evidence>
<dbReference type="HOGENOM" id="CLU_2908063_0_0_1"/>
<sequence length="62" mass="6648">MDCAEWMINEQEDHTVPSWQGSEGGKYSCNHTAEGGNHACGGCNACVLRRSMPTSCGLKSSK</sequence>
<dbReference type="EnsemblPlants" id="OPUNC12G14690.2">
    <property type="protein sequence ID" value="OPUNC12G14690.2"/>
    <property type="gene ID" value="OPUNC12G14690"/>
</dbReference>
<keyword evidence="2" id="KW-1185">Reference proteome</keyword>
<reference evidence="1" key="1">
    <citation type="submission" date="2015-04" db="UniProtKB">
        <authorList>
            <consortium name="EnsemblPlants"/>
        </authorList>
    </citation>
    <scope>IDENTIFICATION</scope>
</reference>
<dbReference type="AlphaFoldDB" id="A0A0E0MNR5"/>
<evidence type="ECO:0000313" key="2">
    <source>
        <dbReference type="Proteomes" id="UP000026962"/>
    </source>
</evidence>
<protein>
    <submittedName>
        <fullName evidence="1">Uncharacterized protein</fullName>
    </submittedName>
</protein>